<proteinExistence type="predicted"/>
<dbReference type="PROSITE" id="PS51186">
    <property type="entry name" value="GNAT"/>
    <property type="match status" value="1"/>
</dbReference>
<dbReference type="Gene3D" id="3.40.630.30">
    <property type="match status" value="1"/>
</dbReference>
<reference evidence="2 3" key="1">
    <citation type="submission" date="2018-06" db="EMBL/GenBank/DDBJ databases">
        <title>The draft genome sequence of Crocinitomix sp. SM1701.</title>
        <authorList>
            <person name="Zhang X."/>
        </authorList>
    </citation>
    <scope>NUCLEOTIDE SEQUENCE [LARGE SCALE GENOMIC DNA]</scope>
    <source>
        <strain evidence="2 3">SM1701</strain>
    </source>
</reference>
<dbReference type="GO" id="GO:0016747">
    <property type="term" value="F:acyltransferase activity, transferring groups other than amino-acyl groups"/>
    <property type="evidence" value="ECO:0007669"/>
    <property type="project" value="InterPro"/>
</dbReference>
<evidence type="ECO:0000313" key="2">
    <source>
        <dbReference type="EMBL" id="PZE17088.1"/>
    </source>
</evidence>
<evidence type="ECO:0000313" key="3">
    <source>
        <dbReference type="Proteomes" id="UP000249248"/>
    </source>
</evidence>
<name>A0A2W1NQY8_9FLAO</name>
<gene>
    <name evidence="2" type="ORF">DNU06_10110</name>
</gene>
<sequence length="228" mass="25933">MQLETIYNPTTTEFNIVLEYLIKVEKTGNISTVEKCFNRNELIVVFDGKKLVGFSAYQADDIIAHIHIIEVIANYQKKGVGTKLADNTINQIIEKKALAIELFCSPSSSATFWSKIGFIKMPELAITNGRVLMYKPLVESLPAGNVESDAGETIELWNINEGRERDSQPKWKWNIPKTNFYIIQPCQSDWKISLSKGNNIVKACKVKYFSINSFFHGRYLILSETNLK</sequence>
<dbReference type="OrthoDB" id="9182386at2"/>
<comment type="caution">
    <text evidence="2">The sequence shown here is derived from an EMBL/GenBank/DDBJ whole genome shotgun (WGS) entry which is preliminary data.</text>
</comment>
<dbReference type="CDD" id="cd04301">
    <property type="entry name" value="NAT_SF"/>
    <property type="match status" value="1"/>
</dbReference>
<evidence type="ECO:0000259" key="1">
    <source>
        <dbReference type="PROSITE" id="PS51186"/>
    </source>
</evidence>
<dbReference type="Proteomes" id="UP000249248">
    <property type="component" value="Unassembled WGS sequence"/>
</dbReference>
<accession>A0A2W1NQY8</accession>
<dbReference type="RefSeq" id="WP_111063212.1">
    <property type="nucleotide sequence ID" value="NZ_JBHUCU010000032.1"/>
</dbReference>
<dbReference type="AlphaFoldDB" id="A0A2W1NQY8"/>
<protein>
    <recommendedName>
        <fullName evidence="1">N-acetyltransferase domain-containing protein</fullName>
    </recommendedName>
</protein>
<dbReference type="SUPFAM" id="SSF55729">
    <property type="entry name" value="Acyl-CoA N-acyltransferases (Nat)"/>
    <property type="match status" value="1"/>
</dbReference>
<dbReference type="InterPro" id="IPR016181">
    <property type="entry name" value="Acyl_CoA_acyltransferase"/>
</dbReference>
<feature type="domain" description="N-acetyltransferase" evidence="1">
    <location>
        <begin position="4"/>
        <end position="138"/>
    </location>
</feature>
<dbReference type="EMBL" id="QKSB01000005">
    <property type="protein sequence ID" value="PZE17088.1"/>
    <property type="molecule type" value="Genomic_DNA"/>
</dbReference>
<organism evidence="2 3">
    <name type="scientific">Putridiphycobacter roseus</name>
    <dbReference type="NCBI Taxonomy" id="2219161"/>
    <lineage>
        <taxon>Bacteria</taxon>
        <taxon>Pseudomonadati</taxon>
        <taxon>Bacteroidota</taxon>
        <taxon>Flavobacteriia</taxon>
        <taxon>Flavobacteriales</taxon>
        <taxon>Crocinitomicaceae</taxon>
        <taxon>Putridiphycobacter</taxon>
    </lineage>
</organism>
<dbReference type="InterPro" id="IPR000182">
    <property type="entry name" value="GNAT_dom"/>
</dbReference>
<dbReference type="Pfam" id="PF13673">
    <property type="entry name" value="Acetyltransf_10"/>
    <property type="match status" value="1"/>
</dbReference>
<keyword evidence="3" id="KW-1185">Reference proteome</keyword>